<keyword evidence="4 9" id="KW-0489">Methyltransferase</keyword>
<keyword evidence="3 9" id="KW-0963">Cytoplasm</keyword>
<dbReference type="PROSITE" id="PS00374">
    <property type="entry name" value="MGMT"/>
    <property type="match status" value="1"/>
</dbReference>
<evidence type="ECO:0000313" key="12">
    <source>
        <dbReference type="EMBL" id="QBP42268.1"/>
    </source>
</evidence>
<keyword evidence="7 9" id="KW-0234">DNA repair</keyword>
<dbReference type="EC" id="2.1.1.63" evidence="9"/>
<proteinExistence type="inferred from homology"/>
<dbReference type="GO" id="GO:0032259">
    <property type="term" value="P:methylation"/>
    <property type="evidence" value="ECO:0007669"/>
    <property type="project" value="UniProtKB-KW"/>
</dbReference>
<dbReference type="PANTHER" id="PTHR10815">
    <property type="entry name" value="METHYLATED-DNA--PROTEIN-CYSTEINE METHYLTRANSFERASE"/>
    <property type="match status" value="1"/>
</dbReference>
<dbReference type="OrthoDB" id="9802228at2"/>
<protein>
    <recommendedName>
        <fullName evidence="9">Methylated-DNA--protein-cysteine methyltransferase</fullName>
        <ecNumber evidence="9">2.1.1.63</ecNumber>
    </recommendedName>
    <alternativeName>
        <fullName evidence="9">6-O-methylguanine-DNA methyltransferase</fullName>
        <shortName evidence="9">MGMT</shortName>
    </alternativeName>
    <alternativeName>
        <fullName evidence="9">O-6-methylguanine-DNA-alkyltransferase</fullName>
    </alternativeName>
</protein>
<evidence type="ECO:0000256" key="2">
    <source>
        <dbReference type="ARBA" id="ARBA00008711"/>
    </source>
</evidence>
<evidence type="ECO:0000256" key="8">
    <source>
        <dbReference type="ARBA" id="ARBA00049348"/>
    </source>
</evidence>
<dbReference type="CDD" id="cd06445">
    <property type="entry name" value="ATase"/>
    <property type="match status" value="1"/>
</dbReference>
<keyword evidence="13" id="KW-1185">Reference proteome</keyword>
<dbReference type="SUPFAM" id="SSF46767">
    <property type="entry name" value="Methylated DNA-protein cysteine methyltransferase, C-terminal domain"/>
    <property type="match status" value="1"/>
</dbReference>
<sequence>MFTGYVESPIGFIEVKATQSSLLSVLFVEEQQHSNENDIVKHFKQEIDAYFKGQLTYFTFPQLSGTPFQLQVWNELTHIPFGETSTYSEIAQVIERDKAVRAVGTAIGKNKLALVIPCHRVIGKNGTLTGFAWETWRKDWLLAHEKNHSQL</sequence>
<dbReference type="InterPro" id="IPR008332">
    <property type="entry name" value="MethylG_MeTrfase_N"/>
</dbReference>
<dbReference type="InterPro" id="IPR001497">
    <property type="entry name" value="MethylDNA_cys_MeTrfase_AS"/>
</dbReference>
<gene>
    <name evidence="12" type="ORF">E2636_14395</name>
</gene>
<dbReference type="Pfam" id="PF01035">
    <property type="entry name" value="DNA_binding_1"/>
    <property type="match status" value="1"/>
</dbReference>
<evidence type="ECO:0000256" key="5">
    <source>
        <dbReference type="ARBA" id="ARBA00022679"/>
    </source>
</evidence>
<keyword evidence="5 9" id="KW-0808">Transferase</keyword>
<dbReference type="AlphaFoldDB" id="A0A4P7A0Y4"/>
<dbReference type="Gene3D" id="1.10.10.10">
    <property type="entry name" value="Winged helix-like DNA-binding domain superfamily/Winged helix DNA-binding domain"/>
    <property type="match status" value="1"/>
</dbReference>
<feature type="domain" description="Methylated-DNA-[protein]-cysteine S-methyltransferase DNA binding" evidence="10">
    <location>
        <begin position="67"/>
        <end position="146"/>
    </location>
</feature>
<comment type="miscellaneous">
    <text evidence="9">This enzyme catalyzes only one turnover and therefore is not strictly catalytic. According to one definition, an enzyme is a biocatalyst that acts repeatedly and over many reaction cycles.</text>
</comment>
<dbReference type="PANTHER" id="PTHR10815:SF13">
    <property type="entry name" value="METHYLATED-DNA--PROTEIN-CYSTEINE METHYLTRANSFERASE"/>
    <property type="match status" value="1"/>
</dbReference>
<dbReference type="RefSeq" id="WP_134210821.1">
    <property type="nucleotide sequence ID" value="NZ_CP038015.1"/>
</dbReference>
<comment type="similarity">
    <text evidence="2 9">Belongs to the MGMT family.</text>
</comment>
<dbReference type="InterPro" id="IPR036217">
    <property type="entry name" value="MethylDNA_cys_MeTrfase_DNAb"/>
</dbReference>
<accession>A0A4P7A0Y4</accession>
<dbReference type="NCBIfam" id="TIGR00589">
    <property type="entry name" value="ogt"/>
    <property type="match status" value="1"/>
</dbReference>
<dbReference type="Proteomes" id="UP000294292">
    <property type="component" value="Chromosome"/>
</dbReference>
<dbReference type="Gene3D" id="3.30.160.70">
    <property type="entry name" value="Methylated DNA-protein cysteine methyltransferase domain"/>
    <property type="match status" value="1"/>
</dbReference>
<evidence type="ECO:0000256" key="4">
    <source>
        <dbReference type="ARBA" id="ARBA00022603"/>
    </source>
</evidence>
<dbReference type="InterPro" id="IPR036631">
    <property type="entry name" value="MGMT_N_sf"/>
</dbReference>
<dbReference type="EMBL" id="CP038015">
    <property type="protein sequence ID" value="QBP42268.1"/>
    <property type="molecule type" value="Genomic_DNA"/>
</dbReference>
<dbReference type="GO" id="GO:0006307">
    <property type="term" value="P:DNA alkylation repair"/>
    <property type="evidence" value="ECO:0007669"/>
    <property type="project" value="UniProtKB-UniRule"/>
</dbReference>
<feature type="domain" description="Methylguanine DNA methyltransferase ribonuclease-like" evidence="11">
    <location>
        <begin position="1"/>
        <end position="61"/>
    </location>
</feature>
<evidence type="ECO:0000256" key="7">
    <source>
        <dbReference type="ARBA" id="ARBA00023204"/>
    </source>
</evidence>
<dbReference type="GO" id="GO:0005737">
    <property type="term" value="C:cytoplasm"/>
    <property type="evidence" value="ECO:0007669"/>
    <property type="project" value="UniProtKB-SubCell"/>
</dbReference>
<dbReference type="HAMAP" id="MF_00772">
    <property type="entry name" value="OGT"/>
    <property type="match status" value="1"/>
</dbReference>
<keyword evidence="6 9" id="KW-0227">DNA damage</keyword>
<dbReference type="Pfam" id="PF02870">
    <property type="entry name" value="Methyltransf_1N"/>
    <property type="match status" value="1"/>
</dbReference>
<name>A0A4P7A0Y4_9BACL</name>
<evidence type="ECO:0000259" key="11">
    <source>
        <dbReference type="Pfam" id="PF02870"/>
    </source>
</evidence>
<evidence type="ECO:0000313" key="13">
    <source>
        <dbReference type="Proteomes" id="UP000294292"/>
    </source>
</evidence>
<organism evidence="12 13">
    <name type="scientific">Paenisporosarcina antarctica</name>
    <dbReference type="NCBI Taxonomy" id="417367"/>
    <lineage>
        <taxon>Bacteria</taxon>
        <taxon>Bacillati</taxon>
        <taxon>Bacillota</taxon>
        <taxon>Bacilli</taxon>
        <taxon>Bacillales</taxon>
        <taxon>Caryophanaceae</taxon>
        <taxon>Paenisporosarcina</taxon>
    </lineage>
</organism>
<dbReference type="SUPFAM" id="SSF53155">
    <property type="entry name" value="Methylated DNA-protein cysteine methyltransferase domain"/>
    <property type="match status" value="1"/>
</dbReference>
<evidence type="ECO:0000259" key="10">
    <source>
        <dbReference type="Pfam" id="PF01035"/>
    </source>
</evidence>
<dbReference type="InterPro" id="IPR014048">
    <property type="entry name" value="MethylDNA_cys_MeTrfase_DNA-bd"/>
</dbReference>
<dbReference type="InterPro" id="IPR023546">
    <property type="entry name" value="MGMT"/>
</dbReference>
<dbReference type="FunFam" id="1.10.10.10:FF:000214">
    <property type="entry name" value="Methylated-DNA--protein-cysteine methyltransferase"/>
    <property type="match status" value="1"/>
</dbReference>
<evidence type="ECO:0000256" key="3">
    <source>
        <dbReference type="ARBA" id="ARBA00022490"/>
    </source>
</evidence>
<evidence type="ECO:0000256" key="1">
    <source>
        <dbReference type="ARBA" id="ARBA00001286"/>
    </source>
</evidence>
<comment type="subcellular location">
    <subcellularLocation>
        <location evidence="9">Cytoplasm</location>
    </subcellularLocation>
</comment>
<dbReference type="GO" id="GO:0003908">
    <property type="term" value="F:methylated-DNA-[protein]-cysteine S-methyltransferase activity"/>
    <property type="evidence" value="ECO:0007669"/>
    <property type="project" value="UniProtKB-UniRule"/>
</dbReference>
<evidence type="ECO:0000256" key="9">
    <source>
        <dbReference type="HAMAP-Rule" id="MF_00772"/>
    </source>
</evidence>
<feature type="active site" description="Nucleophile; methyl group acceptor" evidence="9">
    <location>
        <position position="118"/>
    </location>
</feature>
<reference evidence="12 13" key="1">
    <citation type="submission" date="2019-03" db="EMBL/GenBank/DDBJ databases">
        <title>Complete genome sequence of Paenisporosarcina antarctica CGMCC 1.6503T.</title>
        <authorList>
            <person name="Rong J.-C."/>
            <person name="Chi N.-Y."/>
            <person name="Zhang Q.-F."/>
        </authorList>
    </citation>
    <scope>NUCLEOTIDE SEQUENCE [LARGE SCALE GENOMIC DNA]</scope>
    <source>
        <strain evidence="12 13">CGMCC 1.6503</strain>
    </source>
</reference>
<comment type="catalytic activity">
    <reaction evidence="1 9">
        <text>a 4-O-methyl-thymidine in DNA + L-cysteinyl-[protein] = a thymidine in DNA + S-methyl-L-cysteinyl-[protein]</text>
        <dbReference type="Rhea" id="RHEA:53428"/>
        <dbReference type="Rhea" id="RHEA-COMP:10131"/>
        <dbReference type="Rhea" id="RHEA-COMP:10132"/>
        <dbReference type="Rhea" id="RHEA-COMP:13555"/>
        <dbReference type="Rhea" id="RHEA-COMP:13556"/>
        <dbReference type="ChEBI" id="CHEBI:29950"/>
        <dbReference type="ChEBI" id="CHEBI:82612"/>
        <dbReference type="ChEBI" id="CHEBI:137386"/>
        <dbReference type="ChEBI" id="CHEBI:137387"/>
        <dbReference type="EC" id="2.1.1.63"/>
    </reaction>
</comment>
<evidence type="ECO:0000256" key="6">
    <source>
        <dbReference type="ARBA" id="ARBA00022763"/>
    </source>
</evidence>
<comment type="function">
    <text evidence="9">Involved in the cellular defense against the biological effects of O6-methylguanine (O6-MeG) and O4-methylthymine (O4-MeT) in DNA. Repairs the methylated nucleobase in DNA by stoichiometrically transferring the methyl group to a cysteine residue in the enzyme. This is a suicide reaction: the enzyme is irreversibly inactivated.</text>
</comment>
<dbReference type="InterPro" id="IPR036388">
    <property type="entry name" value="WH-like_DNA-bd_sf"/>
</dbReference>
<comment type="catalytic activity">
    <reaction evidence="8 9">
        <text>a 6-O-methyl-2'-deoxyguanosine in DNA + L-cysteinyl-[protein] = S-methyl-L-cysteinyl-[protein] + a 2'-deoxyguanosine in DNA</text>
        <dbReference type="Rhea" id="RHEA:24000"/>
        <dbReference type="Rhea" id="RHEA-COMP:10131"/>
        <dbReference type="Rhea" id="RHEA-COMP:10132"/>
        <dbReference type="Rhea" id="RHEA-COMP:11367"/>
        <dbReference type="Rhea" id="RHEA-COMP:11368"/>
        <dbReference type="ChEBI" id="CHEBI:29950"/>
        <dbReference type="ChEBI" id="CHEBI:82612"/>
        <dbReference type="ChEBI" id="CHEBI:85445"/>
        <dbReference type="ChEBI" id="CHEBI:85448"/>
        <dbReference type="EC" id="2.1.1.63"/>
    </reaction>
</comment>
<dbReference type="KEGG" id="panc:E2636_14395"/>